<keyword evidence="2" id="KW-1185">Reference proteome</keyword>
<dbReference type="AlphaFoldDB" id="W1NN45"/>
<organism evidence="1 2">
    <name type="scientific">Amborella trichopoda</name>
    <dbReference type="NCBI Taxonomy" id="13333"/>
    <lineage>
        <taxon>Eukaryota</taxon>
        <taxon>Viridiplantae</taxon>
        <taxon>Streptophyta</taxon>
        <taxon>Embryophyta</taxon>
        <taxon>Tracheophyta</taxon>
        <taxon>Spermatophyta</taxon>
        <taxon>Magnoliopsida</taxon>
        <taxon>Amborellales</taxon>
        <taxon>Amborellaceae</taxon>
        <taxon>Amborella</taxon>
    </lineage>
</organism>
<sequence>MMPWIQKLLNLVERKLSKTLRVLLSDAPKELDSGGCLAVNLVSLLRNEEHFMPKDHGMKEGIMGDLYGKNFFIGNMGELLKTPLPANEDLESMVIREGLAELPLCDSVPPLLDNFDMDKEFPLLGDLFNHDAIISLLKTVSSSSCSPKEAYTNSCFHL</sequence>
<proteinExistence type="predicted"/>
<name>W1NN45_AMBTC</name>
<protein>
    <submittedName>
        <fullName evidence="1">Uncharacterized protein</fullName>
    </submittedName>
</protein>
<dbReference type="EMBL" id="KI397142">
    <property type="protein sequence ID" value="ERM96715.1"/>
    <property type="molecule type" value="Genomic_DNA"/>
</dbReference>
<evidence type="ECO:0000313" key="1">
    <source>
        <dbReference type="EMBL" id="ERM96715.1"/>
    </source>
</evidence>
<reference evidence="2" key="1">
    <citation type="journal article" date="2013" name="Science">
        <title>The Amborella genome and the evolution of flowering plants.</title>
        <authorList>
            <consortium name="Amborella Genome Project"/>
        </authorList>
    </citation>
    <scope>NUCLEOTIDE SEQUENCE [LARGE SCALE GENOMIC DNA]</scope>
</reference>
<dbReference type="HOGENOM" id="CLU_1715693_0_0_1"/>
<gene>
    <name evidence="1" type="ORF">AMTR_s00001p00273080</name>
</gene>
<dbReference type="Gramene" id="ERM96715">
    <property type="protein sequence ID" value="ERM96715"/>
    <property type="gene ID" value="AMTR_s00001p00273080"/>
</dbReference>
<dbReference type="Proteomes" id="UP000017836">
    <property type="component" value="Unassembled WGS sequence"/>
</dbReference>
<evidence type="ECO:0000313" key="2">
    <source>
        <dbReference type="Proteomes" id="UP000017836"/>
    </source>
</evidence>
<accession>W1NN45</accession>